<keyword evidence="4" id="KW-1185">Reference proteome</keyword>
<dbReference type="GO" id="GO:0016757">
    <property type="term" value="F:glycosyltransferase activity"/>
    <property type="evidence" value="ECO:0007669"/>
    <property type="project" value="InterPro"/>
</dbReference>
<evidence type="ECO:0000313" key="3">
    <source>
        <dbReference type="EMBL" id="PIL46981.1"/>
    </source>
</evidence>
<organism evidence="3 4">
    <name type="scientific">Massilia eurypsychrophila</name>
    <dbReference type="NCBI Taxonomy" id="1485217"/>
    <lineage>
        <taxon>Bacteria</taxon>
        <taxon>Pseudomonadati</taxon>
        <taxon>Pseudomonadota</taxon>
        <taxon>Betaproteobacteria</taxon>
        <taxon>Burkholderiales</taxon>
        <taxon>Oxalobacteraceae</taxon>
        <taxon>Telluria group</taxon>
        <taxon>Massilia</taxon>
    </lineage>
</organism>
<dbReference type="OrthoDB" id="433681at2"/>
<dbReference type="PANTHER" id="PTHR46401">
    <property type="entry name" value="GLYCOSYLTRANSFERASE WBBK-RELATED"/>
    <property type="match status" value="1"/>
</dbReference>
<dbReference type="EMBL" id="PDOC01000001">
    <property type="protein sequence ID" value="PIL46981.1"/>
    <property type="molecule type" value="Genomic_DNA"/>
</dbReference>
<evidence type="ECO:0000313" key="4">
    <source>
        <dbReference type="Proteomes" id="UP000230390"/>
    </source>
</evidence>
<reference evidence="3 4" key="1">
    <citation type="submission" date="2017-10" db="EMBL/GenBank/DDBJ databases">
        <title>Massilia psychrophilum sp. nov., a novel purple-pigmented bacterium isolated from Tianshan glacier, Xinjiang Municipality, China.</title>
        <authorList>
            <person name="Wang H."/>
        </authorList>
    </citation>
    <scope>NUCLEOTIDE SEQUENCE [LARGE SCALE GENOMIC DNA]</scope>
    <source>
        <strain evidence="3 4">JCM 30074</strain>
    </source>
</reference>
<evidence type="ECO:0000259" key="2">
    <source>
        <dbReference type="Pfam" id="PF13439"/>
    </source>
</evidence>
<dbReference type="InterPro" id="IPR028098">
    <property type="entry name" value="Glyco_trans_4-like_N"/>
</dbReference>
<proteinExistence type="predicted"/>
<protein>
    <recommendedName>
        <fullName evidence="2">Glycosyltransferase subfamily 4-like N-terminal domain-containing protein</fullName>
    </recommendedName>
</protein>
<name>A0A2G8TLP5_9BURK</name>
<dbReference type="Pfam" id="PF13692">
    <property type="entry name" value="Glyco_trans_1_4"/>
    <property type="match status" value="1"/>
</dbReference>
<comment type="caution">
    <text evidence="3">The sequence shown here is derived from an EMBL/GenBank/DDBJ whole genome shotgun (WGS) entry which is preliminary data.</text>
</comment>
<dbReference type="AlphaFoldDB" id="A0A2G8TLP5"/>
<feature type="domain" description="Glycosyltransferase subfamily 4-like N-terminal" evidence="2">
    <location>
        <begin position="24"/>
        <end position="177"/>
    </location>
</feature>
<sequence>MENTEMTLRVGITAQTLNVQHLRGTGRYVQELLRNTTASDDVKWTAYAQDASKPFRVPSPLLGNTDVFNFPGDRFQLWEQVGLPQRLKRSGVALLHCAENTVPVWQPVPTIVTIHDTVLWEEERARLDHFYLHKVQALAYSRCAAVITISESSKRDIAARWPVLADRLTVIPHGIADEFFDDRRATIPAVLQQALGTSPYLLFMGGPQPRKRFGWALQLLAQCGRADLHLVGCGFGAGTTSIDQIPPALRHRVHFAPFVEDSELVALYRGAQAAVYPTLYEGFGFPAVESQAAGTPILFSPVSSLVDLIGPLAWPVDAEDLSAWIAALKEVLTLPAQARSELAARSIEWARQFSWRKSVERHFDVYRDVLARSRQ</sequence>
<accession>A0A2G8TLP5</accession>
<dbReference type="RefSeq" id="WP_099786784.1">
    <property type="nucleotide sequence ID" value="NZ_JBHLYV010000100.1"/>
</dbReference>
<dbReference type="Gene3D" id="3.40.50.2000">
    <property type="entry name" value="Glycogen Phosphorylase B"/>
    <property type="match status" value="2"/>
</dbReference>
<dbReference type="PANTHER" id="PTHR46401:SF2">
    <property type="entry name" value="GLYCOSYLTRANSFERASE WBBK-RELATED"/>
    <property type="match status" value="1"/>
</dbReference>
<evidence type="ECO:0000256" key="1">
    <source>
        <dbReference type="ARBA" id="ARBA00022679"/>
    </source>
</evidence>
<gene>
    <name evidence="3" type="ORF">CR105_02205</name>
</gene>
<dbReference type="Proteomes" id="UP000230390">
    <property type="component" value="Unassembled WGS sequence"/>
</dbReference>
<dbReference type="GO" id="GO:0009103">
    <property type="term" value="P:lipopolysaccharide biosynthetic process"/>
    <property type="evidence" value="ECO:0007669"/>
    <property type="project" value="TreeGrafter"/>
</dbReference>
<dbReference type="CDD" id="cd03809">
    <property type="entry name" value="GT4_MtfB-like"/>
    <property type="match status" value="1"/>
</dbReference>
<dbReference type="Pfam" id="PF13439">
    <property type="entry name" value="Glyco_transf_4"/>
    <property type="match status" value="1"/>
</dbReference>
<keyword evidence="1" id="KW-0808">Transferase</keyword>
<dbReference type="SUPFAM" id="SSF53756">
    <property type="entry name" value="UDP-Glycosyltransferase/glycogen phosphorylase"/>
    <property type="match status" value="1"/>
</dbReference>